<feature type="transmembrane region" description="Helical" evidence="6">
    <location>
        <begin position="258"/>
        <end position="279"/>
    </location>
</feature>
<dbReference type="GeneID" id="31017388"/>
<dbReference type="AlphaFoldDB" id="A0A1J9QSQ4"/>
<feature type="transmembrane region" description="Helical" evidence="6">
    <location>
        <begin position="96"/>
        <end position="124"/>
    </location>
</feature>
<feature type="transmembrane region" description="Helical" evidence="6">
    <location>
        <begin position="412"/>
        <end position="438"/>
    </location>
</feature>
<comment type="caution">
    <text evidence="7">The sequence shown here is derived from an EMBL/GenBank/DDBJ whole genome shotgun (WGS) entry which is preliminary data.</text>
</comment>
<feature type="transmembrane region" description="Helical" evidence="6">
    <location>
        <begin position="192"/>
        <end position="211"/>
    </location>
</feature>
<dbReference type="OrthoDB" id="2018619at2759"/>
<dbReference type="Gene3D" id="1.10.4160.10">
    <property type="entry name" value="Hydantoin permease"/>
    <property type="match status" value="1"/>
</dbReference>
<dbReference type="RefSeq" id="XP_020127278.1">
    <property type="nucleotide sequence ID" value="XM_020277127.1"/>
</dbReference>
<evidence type="ECO:0000313" key="8">
    <source>
        <dbReference type="Proteomes" id="UP000183809"/>
    </source>
</evidence>
<keyword evidence="5 6" id="KW-0472">Membrane</keyword>
<accession>A0A1J9QSQ4</accession>
<comment type="subcellular location">
    <subcellularLocation>
        <location evidence="1">Membrane</location>
        <topology evidence="1">Multi-pass membrane protein</topology>
    </subcellularLocation>
</comment>
<sequence length="571" mass="61979">MYDPSARVYPPDWMSHIPYRASTVTGRFKARLCLEQDDSKTANQWINDDIRPLPPARRQWTAWTYAAFWLSWHVSLTNFTIGSSLVALGLSVWQVMLAIIAGRLIIAAVAVAVGFIGADWHIGFPVYSRALWGMRGSYIPMVQRILCGIVGIAVQSYLGGVCVTAVLSAIFPSFHRMPNTLTASANVTTKELVGWLVFNLLSVPFLCARLERKATIRVFVALNAYSFFTLLGIMIWAVVRAGGGGQLLSQGPLPNSNIGWGICKAITTVIGSIAVGLMSQPDFTRFARTPGAQVTGQWTSILLFGTLMPLLGCVTASATQAIYGQPVWNPTEMALRWLEADYSATSRAGAFFAGVGLMACQLVVNTFENGFSAGMDLAGLAPRFINIRRGALLALTLAAAACPWQLLTSASVFLNVVSSYTIIVGPILGIQICDYWVLRRRRVQLSALYDPAPGAAYHYWHGFNWRTIIAWVVSWAPQLPGFVSAIDPSVSVPFGAAKLFDLSFLFGGAAGFLIYLGINLLFPPANLGVVDDGDVFEIFSDDEAVVRGVEVEVADKLPAESRELAGKFAEV</sequence>
<dbReference type="GO" id="GO:0005886">
    <property type="term" value="C:plasma membrane"/>
    <property type="evidence" value="ECO:0007669"/>
    <property type="project" value="TreeGrafter"/>
</dbReference>
<proteinExistence type="inferred from homology"/>
<feature type="transmembrane region" description="Helical" evidence="6">
    <location>
        <begin position="348"/>
        <end position="367"/>
    </location>
</feature>
<feature type="transmembrane region" description="Helical" evidence="6">
    <location>
        <begin position="145"/>
        <end position="172"/>
    </location>
</feature>
<feature type="transmembrane region" description="Helical" evidence="6">
    <location>
        <begin position="67"/>
        <end position="90"/>
    </location>
</feature>
<evidence type="ECO:0000256" key="1">
    <source>
        <dbReference type="ARBA" id="ARBA00004141"/>
    </source>
</evidence>
<dbReference type="InterPro" id="IPR045225">
    <property type="entry name" value="Uracil/uridine/allantoin_perm"/>
</dbReference>
<evidence type="ECO:0000256" key="3">
    <source>
        <dbReference type="ARBA" id="ARBA00022692"/>
    </source>
</evidence>
<comment type="similarity">
    <text evidence="2">Belongs to the purine-cytosine permease (2.A.39) family.</text>
</comment>
<organism evidence="7 8">
    <name type="scientific">Diplodia corticola</name>
    <dbReference type="NCBI Taxonomy" id="236234"/>
    <lineage>
        <taxon>Eukaryota</taxon>
        <taxon>Fungi</taxon>
        <taxon>Dikarya</taxon>
        <taxon>Ascomycota</taxon>
        <taxon>Pezizomycotina</taxon>
        <taxon>Dothideomycetes</taxon>
        <taxon>Dothideomycetes incertae sedis</taxon>
        <taxon>Botryosphaeriales</taxon>
        <taxon>Botryosphaeriaceae</taxon>
        <taxon>Diplodia</taxon>
    </lineage>
</organism>
<dbReference type="CDD" id="cd11482">
    <property type="entry name" value="SLC-NCS1sbd_NRT1-like"/>
    <property type="match status" value="1"/>
</dbReference>
<evidence type="ECO:0000256" key="2">
    <source>
        <dbReference type="ARBA" id="ARBA00008974"/>
    </source>
</evidence>
<dbReference type="Pfam" id="PF02133">
    <property type="entry name" value="Transp_cyt_pur"/>
    <property type="match status" value="1"/>
</dbReference>
<gene>
    <name evidence="7" type="ORF">BKCO1_5300021</name>
</gene>
<keyword evidence="4 6" id="KW-1133">Transmembrane helix</keyword>
<dbReference type="PANTHER" id="PTHR30618:SF4">
    <property type="entry name" value="ALLANTOIN PERMEASE"/>
    <property type="match status" value="1"/>
</dbReference>
<feature type="transmembrane region" description="Helical" evidence="6">
    <location>
        <begin position="218"/>
        <end position="238"/>
    </location>
</feature>
<feature type="transmembrane region" description="Helical" evidence="6">
    <location>
        <begin position="499"/>
        <end position="522"/>
    </location>
</feature>
<feature type="transmembrane region" description="Helical" evidence="6">
    <location>
        <begin position="300"/>
        <end position="323"/>
    </location>
</feature>
<dbReference type="InterPro" id="IPR001248">
    <property type="entry name" value="Pur-cyt_permease"/>
</dbReference>
<dbReference type="PANTHER" id="PTHR30618">
    <property type="entry name" value="NCS1 FAMILY PURINE/PYRIMIDINE TRANSPORTER"/>
    <property type="match status" value="1"/>
</dbReference>
<dbReference type="GO" id="GO:0015205">
    <property type="term" value="F:nucleobase transmembrane transporter activity"/>
    <property type="evidence" value="ECO:0007669"/>
    <property type="project" value="TreeGrafter"/>
</dbReference>
<dbReference type="Proteomes" id="UP000183809">
    <property type="component" value="Unassembled WGS sequence"/>
</dbReference>
<evidence type="ECO:0000256" key="6">
    <source>
        <dbReference type="SAM" id="Phobius"/>
    </source>
</evidence>
<name>A0A1J9QSQ4_9PEZI</name>
<dbReference type="EMBL" id="MNUE01000053">
    <property type="protein sequence ID" value="OJD31018.1"/>
    <property type="molecule type" value="Genomic_DNA"/>
</dbReference>
<evidence type="ECO:0000256" key="4">
    <source>
        <dbReference type="ARBA" id="ARBA00022989"/>
    </source>
</evidence>
<evidence type="ECO:0000256" key="5">
    <source>
        <dbReference type="ARBA" id="ARBA00023136"/>
    </source>
</evidence>
<reference evidence="7 8" key="1">
    <citation type="submission" date="2016-10" db="EMBL/GenBank/DDBJ databases">
        <title>Proteomics and genomics reveal pathogen-plant mechanisms compatible with a hemibiotrophic lifestyle of Diplodia corticola.</title>
        <authorList>
            <person name="Fernandes I."/>
            <person name="De Jonge R."/>
            <person name="Van De Peer Y."/>
            <person name="Devreese B."/>
            <person name="Alves A."/>
            <person name="Esteves A.C."/>
        </authorList>
    </citation>
    <scope>NUCLEOTIDE SEQUENCE [LARGE SCALE GENOMIC DNA]</scope>
    <source>
        <strain evidence="7 8">CBS 112549</strain>
    </source>
</reference>
<evidence type="ECO:0000313" key="7">
    <source>
        <dbReference type="EMBL" id="OJD31018.1"/>
    </source>
</evidence>
<keyword evidence="8" id="KW-1185">Reference proteome</keyword>
<feature type="transmembrane region" description="Helical" evidence="6">
    <location>
        <begin position="387"/>
        <end position="406"/>
    </location>
</feature>
<keyword evidence="3 6" id="KW-0812">Transmembrane</keyword>
<protein>
    <submittedName>
        <fullName evidence="7">Ncs1 nucleoside transporter</fullName>
    </submittedName>
</protein>